<feature type="compositionally biased region" description="Polar residues" evidence="1">
    <location>
        <begin position="107"/>
        <end position="120"/>
    </location>
</feature>
<feature type="compositionally biased region" description="Polar residues" evidence="1">
    <location>
        <begin position="323"/>
        <end position="333"/>
    </location>
</feature>
<evidence type="ECO:0000313" key="2">
    <source>
        <dbReference type="EMBL" id="EDW79326.2"/>
    </source>
</evidence>
<feature type="compositionally biased region" description="Polar residues" evidence="1">
    <location>
        <begin position="476"/>
        <end position="497"/>
    </location>
</feature>
<dbReference type="SUPFAM" id="SSF52096">
    <property type="entry name" value="ClpP/crotonase"/>
    <property type="match status" value="1"/>
</dbReference>
<dbReference type="InterPro" id="IPR051053">
    <property type="entry name" value="ECH/Chromodomain_protein"/>
</dbReference>
<dbReference type="GO" id="GO:0005634">
    <property type="term" value="C:nucleus"/>
    <property type="evidence" value="ECO:0007669"/>
    <property type="project" value="EnsemblMetazoa"/>
</dbReference>
<dbReference type="Gene3D" id="3.90.226.10">
    <property type="entry name" value="2-enoyl-CoA Hydratase, Chain A, domain 1"/>
    <property type="match status" value="1"/>
</dbReference>
<dbReference type="FunCoup" id="B4N3X1">
    <property type="interactions" value="781"/>
</dbReference>
<dbReference type="InterPro" id="IPR001753">
    <property type="entry name" value="Enoyl-CoA_hydra/iso"/>
</dbReference>
<organism evidence="2 3">
    <name type="scientific">Drosophila willistoni</name>
    <name type="common">Fruit fly</name>
    <dbReference type="NCBI Taxonomy" id="7260"/>
    <lineage>
        <taxon>Eukaryota</taxon>
        <taxon>Metazoa</taxon>
        <taxon>Ecdysozoa</taxon>
        <taxon>Arthropoda</taxon>
        <taxon>Hexapoda</taxon>
        <taxon>Insecta</taxon>
        <taxon>Pterygota</taxon>
        <taxon>Neoptera</taxon>
        <taxon>Endopterygota</taxon>
        <taxon>Diptera</taxon>
        <taxon>Brachycera</taxon>
        <taxon>Muscomorpha</taxon>
        <taxon>Ephydroidea</taxon>
        <taxon>Drosophilidae</taxon>
        <taxon>Drosophila</taxon>
        <taxon>Sophophora</taxon>
    </lineage>
</organism>
<dbReference type="STRING" id="7260.B4N3X1"/>
<keyword evidence="3" id="KW-1185">Reference proteome</keyword>
<dbReference type="InParanoid" id="B4N3X1"/>
<dbReference type="PANTHER" id="PTHR43684">
    <property type="match status" value="1"/>
</dbReference>
<reference evidence="2 3" key="1">
    <citation type="journal article" date="2007" name="Nature">
        <title>Evolution of genes and genomes on the Drosophila phylogeny.</title>
        <authorList>
            <consortium name="Drosophila 12 Genomes Consortium"/>
            <person name="Clark A.G."/>
            <person name="Eisen M.B."/>
            <person name="Smith D.R."/>
            <person name="Bergman C.M."/>
            <person name="Oliver B."/>
            <person name="Markow T.A."/>
            <person name="Kaufman T.C."/>
            <person name="Kellis M."/>
            <person name="Gelbart W."/>
            <person name="Iyer V.N."/>
            <person name="Pollard D.A."/>
            <person name="Sackton T.B."/>
            <person name="Larracuente A.M."/>
            <person name="Singh N.D."/>
            <person name="Abad J.P."/>
            <person name="Abt D.N."/>
            <person name="Adryan B."/>
            <person name="Aguade M."/>
            <person name="Akashi H."/>
            <person name="Anderson W.W."/>
            <person name="Aquadro C.F."/>
            <person name="Ardell D.H."/>
            <person name="Arguello R."/>
            <person name="Artieri C.G."/>
            <person name="Barbash D.A."/>
            <person name="Barker D."/>
            <person name="Barsanti P."/>
            <person name="Batterham P."/>
            <person name="Batzoglou S."/>
            <person name="Begun D."/>
            <person name="Bhutkar A."/>
            <person name="Blanco E."/>
            <person name="Bosak S.A."/>
            <person name="Bradley R.K."/>
            <person name="Brand A.D."/>
            <person name="Brent M.R."/>
            <person name="Brooks A.N."/>
            <person name="Brown R.H."/>
            <person name="Butlin R.K."/>
            <person name="Caggese C."/>
            <person name="Calvi B.R."/>
            <person name="Bernardo de Carvalho A."/>
            <person name="Caspi A."/>
            <person name="Castrezana S."/>
            <person name="Celniker S.E."/>
            <person name="Chang J.L."/>
            <person name="Chapple C."/>
            <person name="Chatterji S."/>
            <person name="Chinwalla A."/>
            <person name="Civetta A."/>
            <person name="Clifton S.W."/>
            <person name="Comeron J.M."/>
            <person name="Costello J.C."/>
            <person name="Coyne J.A."/>
            <person name="Daub J."/>
            <person name="David R.G."/>
            <person name="Delcher A.L."/>
            <person name="Delehaunty K."/>
            <person name="Do C.B."/>
            <person name="Ebling H."/>
            <person name="Edwards K."/>
            <person name="Eickbush T."/>
            <person name="Evans J.D."/>
            <person name="Filipski A."/>
            <person name="Findeiss S."/>
            <person name="Freyhult E."/>
            <person name="Fulton L."/>
            <person name="Fulton R."/>
            <person name="Garcia A.C."/>
            <person name="Gardiner A."/>
            <person name="Garfield D.A."/>
            <person name="Garvin B.E."/>
            <person name="Gibson G."/>
            <person name="Gilbert D."/>
            <person name="Gnerre S."/>
            <person name="Godfrey J."/>
            <person name="Good R."/>
            <person name="Gotea V."/>
            <person name="Gravely B."/>
            <person name="Greenberg A.J."/>
            <person name="Griffiths-Jones S."/>
            <person name="Gross S."/>
            <person name="Guigo R."/>
            <person name="Gustafson E.A."/>
            <person name="Haerty W."/>
            <person name="Hahn M.W."/>
            <person name="Halligan D.L."/>
            <person name="Halpern A.L."/>
            <person name="Halter G.M."/>
            <person name="Han M.V."/>
            <person name="Heger A."/>
            <person name="Hillier L."/>
            <person name="Hinrichs A.S."/>
            <person name="Holmes I."/>
            <person name="Hoskins R.A."/>
            <person name="Hubisz M.J."/>
            <person name="Hultmark D."/>
            <person name="Huntley M.A."/>
            <person name="Jaffe D.B."/>
            <person name="Jagadeeshan S."/>
            <person name="Jeck W.R."/>
            <person name="Johnson J."/>
            <person name="Jones C.D."/>
            <person name="Jordan W.C."/>
            <person name="Karpen G.H."/>
            <person name="Kataoka E."/>
            <person name="Keightley P.D."/>
            <person name="Kheradpour P."/>
            <person name="Kirkness E.F."/>
            <person name="Koerich L.B."/>
            <person name="Kristiansen K."/>
            <person name="Kudrna D."/>
            <person name="Kulathinal R.J."/>
            <person name="Kumar S."/>
            <person name="Kwok R."/>
            <person name="Lander E."/>
            <person name="Langley C.H."/>
            <person name="Lapoint R."/>
            <person name="Lazzaro B.P."/>
            <person name="Lee S.J."/>
            <person name="Levesque L."/>
            <person name="Li R."/>
            <person name="Lin C.F."/>
            <person name="Lin M.F."/>
            <person name="Lindblad-Toh K."/>
            <person name="Llopart A."/>
            <person name="Long M."/>
            <person name="Low L."/>
            <person name="Lozovsky E."/>
            <person name="Lu J."/>
            <person name="Luo M."/>
            <person name="Machado C.A."/>
            <person name="Makalowski W."/>
            <person name="Marzo M."/>
            <person name="Matsuda M."/>
            <person name="Matzkin L."/>
            <person name="McAllister B."/>
            <person name="McBride C.S."/>
            <person name="McKernan B."/>
            <person name="McKernan K."/>
            <person name="Mendez-Lago M."/>
            <person name="Minx P."/>
            <person name="Mollenhauer M.U."/>
            <person name="Montooth K."/>
            <person name="Mount S.M."/>
            <person name="Mu X."/>
            <person name="Myers E."/>
            <person name="Negre B."/>
            <person name="Newfeld S."/>
            <person name="Nielsen R."/>
            <person name="Noor M.A."/>
            <person name="O'Grady P."/>
            <person name="Pachter L."/>
            <person name="Papaceit M."/>
            <person name="Parisi M.J."/>
            <person name="Parisi M."/>
            <person name="Parts L."/>
            <person name="Pedersen J.S."/>
            <person name="Pesole G."/>
            <person name="Phillippy A.M."/>
            <person name="Ponting C.P."/>
            <person name="Pop M."/>
            <person name="Porcelli D."/>
            <person name="Powell J.R."/>
            <person name="Prohaska S."/>
            <person name="Pruitt K."/>
            <person name="Puig M."/>
            <person name="Quesneville H."/>
            <person name="Ram K.R."/>
            <person name="Rand D."/>
            <person name="Rasmussen M.D."/>
            <person name="Reed L.K."/>
            <person name="Reenan R."/>
            <person name="Reily A."/>
            <person name="Remington K.A."/>
            <person name="Rieger T.T."/>
            <person name="Ritchie M.G."/>
            <person name="Robin C."/>
            <person name="Rogers Y.H."/>
            <person name="Rohde C."/>
            <person name="Rozas J."/>
            <person name="Rubenfield M.J."/>
            <person name="Ruiz A."/>
            <person name="Russo S."/>
            <person name="Salzberg S.L."/>
            <person name="Sanchez-Gracia A."/>
            <person name="Saranga D.J."/>
            <person name="Sato H."/>
            <person name="Schaeffer S.W."/>
            <person name="Schatz M.C."/>
            <person name="Schlenke T."/>
            <person name="Schwartz R."/>
            <person name="Segarra C."/>
            <person name="Singh R.S."/>
            <person name="Sirot L."/>
            <person name="Sirota M."/>
            <person name="Sisneros N.B."/>
            <person name="Smith C.D."/>
            <person name="Smith T.F."/>
            <person name="Spieth J."/>
            <person name="Stage D.E."/>
            <person name="Stark A."/>
            <person name="Stephan W."/>
            <person name="Strausberg R.L."/>
            <person name="Strempel S."/>
            <person name="Sturgill D."/>
            <person name="Sutton G."/>
            <person name="Sutton G.G."/>
            <person name="Tao W."/>
            <person name="Teichmann S."/>
            <person name="Tobari Y.N."/>
            <person name="Tomimura Y."/>
            <person name="Tsolas J.M."/>
            <person name="Valente V.L."/>
            <person name="Venter E."/>
            <person name="Venter J.C."/>
            <person name="Vicario S."/>
            <person name="Vieira F.G."/>
            <person name="Vilella A.J."/>
            <person name="Villasante A."/>
            <person name="Walenz B."/>
            <person name="Wang J."/>
            <person name="Wasserman M."/>
            <person name="Watts T."/>
            <person name="Wilson D."/>
            <person name="Wilson R.K."/>
            <person name="Wing R.A."/>
            <person name="Wolfner M.F."/>
            <person name="Wong A."/>
            <person name="Wong G.K."/>
            <person name="Wu C.I."/>
            <person name="Wu G."/>
            <person name="Yamamoto D."/>
            <person name="Yang H.P."/>
            <person name="Yang S.P."/>
            <person name="Yorke J.A."/>
            <person name="Yoshida K."/>
            <person name="Zdobnov E."/>
            <person name="Zhang P."/>
            <person name="Zhang Y."/>
            <person name="Zimin A.V."/>
            <person name="Baldwin J."/>
            <person name="Abdouelleil A."/>
            <person name="Abdulkadir J."/>
            <person name="Abebe A."/>
            <person name="Abera B."/>
            <person name="Abreu J."/>
            <person name="Acer S.C."/>
            <person name="Aftuck L."/>
            <person name="Alexander A."/>
            <person name="An P."/>
            <person name="Anderson E."/>
            <person name="Anderson S."/>
            <person name="Arachi H."/>
            <person name="Azer M."/>
            <person name="Bachantsang P."/>
            <person name="Barry A."/>
            <person name="Bayul T."/>
            <person name="Berlin A."/>
            <person name="Bessette D."/>
            <person name="Bloom T."/>
            <person name="Blye J."/>
            <person name="Boguslavskiy L."/>
            <person name="Bonnet C."/>
            <person name="Boukhgalter B."/>
            <person name="Bourzgui I."/>
            <person name="Brown A."/>
            <person name="Cahill P."/>
            <person name="Channer S."/>
            <person name="Cheshatsang Y."/>
            <person name="Chuda L."/>
            <person name="Citroen M."/>
            <person name="Collymore A."/>
            <person name="Cooke P."/>
            <person name="Costello M."/>
            <person name="D'Aco K."/>
            <person name="Daza R."/>
            <person name="De Haan G."/>
            <person name="DeGray S."/>
            <person name="DeMaso C."/>
            <person name="Dhargay N."/>
            <person name="Dooley K."/>
            <person name="Dooley E."/>
            <person name="Doricent M."/>
            <person name="Dorje P."/>
            <person name="Dorjee K."/>
            <person name="Dupes A."/>
            <person name="Elong R."/>
            <person name="Falk J."/>
            <person name="Farina A."/>
            <person name="Faro S."/>
            <person name="Ferguson D."/>
            <person name="Fisher S."/>
            <person name="Foley C.D."/>
            <person name="Franke A."/>
            <person name="Friedrich D."/>
            <person name="Gadbois L."/>
            <person name="Gearin G."/>
            <person name="Gearin C.R."/>
            <person name="Giannoukos G."/>
            <person name="Goode T."/>
            <person name="Graham J."/>
            <person name="Grandbois E."/>
            <person name="Grewal S."/>
            <person name="Gyaltsen K."/>
            <person name="Hafez N."/>
            <person name="Hagos B."/>
            <person name="Hall J."/>
            <person name="Henson C."/>
            <person name="Hollinger A."/>
            <person name="Honan T."/>
            <person name="Huard M.D."/>
            <person name="Hughes L."/>
            <person name="Hurhula B."/>
            <person name="Husby M.E."/>
            <person name="Kamat A."/>
            <person name="Kanga B."/>
            <person name="Kashin S."/>
            <person name="Khazanovich D."/>
            <person name="Kisner P."/>
            <person name="Lance K."/>
            <person name="Lara M."/>
            <person name="Lee W."/>
            <person name="Lennon N."/>
            <person name="Letendre F."/>
            <person name="LeVine R."/>
            <person name="Lipovsky A."/>
            <person name="Liu X."/>
            <person name="Liu J."/>
            <person name="Liu S."/>
            <person name="Lokyitsang T."/>
            <person name="Lokyitsang Y."/>
            <person name="Lubonja R."/>
            <person name="Lui A."/>
            <person name="MacDonald P."/>
            <person name="Magnisalis V."/>
            <person name="Maru K."/>
            <person name="Matthews C."/>
            <person name="McCusker W."/>
            <person name="McDonough S."/>
            <person name="Mehta T."/>
            <person name="Meldrim J."/>
            <person name="Meneus L."/>
            <person name="Mihai O."/>
            <person name="Mihalev A."/>
            <person name="Mihova T."/>
            <person name="Mittelman R."/>
            <person name="Mlenga V."/>
            <person name="Montmayeur A."/>
            <person name="Mulrain L."/>
            <person name="Navidi A."/>
            <person name="Naylor J."/>
            <person name="Negash T."/>
            <person name="Nguyen T."/>
            <person name="Nguyen N."/>
            <person name="Nicol R."/>
            <person name="Norbu C."/>
            <person name="Norbu N."/>
            <person name="Novod N."/>
            <person name="O'Neill B."/>
            <person name="Osman S."/>
            <person name="Markiewicz E."/>
            <person name="Oyono O.L."/>
            <person name="Patti C."/>
            <person name="Phunkhang P."/>
            <person name="Pierre F."/>
            <person name="Priest M."/>
            <person name="Raghuraman S."/>
            <person name="Rege F."/>
            <person name="Reyes R."/>
            <person name="Rise C."/>
            <person name="Rogov P."/>
            <person name="Ross K."/>
            <person name="Ryan E."/>
            <person name="Settipalli S."/>
            <person name="Shea T."/>
            <person name="Sherpa N."/>
            <person name="Shi L."/>
            <person name="Shih D."/>
            <person name="Sparrow T."/>
            <person name="Spaulding J."/>
            <person name="Stalker J."/>
            <person name="Stange-Thomann N."/>
            <person name="Stavropoulos S."/>
            <person name="Stone C."/>
            <person name="Strader C."/>
            <person name="Tesfaye S."/>
            <person name="Thomson T."/>
            <person name="Thoulutsang Y."/>
            <person name="Thoulutsang D."/>
            <person name="Topham K."/>
            <person name="Topping I."/>
            <person name="Tsamla T."/>
            <person name="Vassiliev H."/>
            <person name="Vo A."/>
            <person name="Wangchuk T."/>
            <person name="Wangdi T."/>
            <person name="Weiand M."/>
            <person name="Wilkinson J."/>
            <person name="Wilson A."/>
            <person name="Yadav S."/>
            <person name="Young G."/>
            <person name="Yu Q."/>
            <person name="Zembek L."/>
            <person name="Zhong D."/>
            <person name="Zimmer A."/>
            <person name="Zwirko Z."/>
            <person name="Jaffe D.B."/>
            <person name="Alvarez P."/>
            <person name="Brockman W."/>
            <person name="Butler J."/>
            <person name="Chin C."/>
            <person name="Gnerre S."/>
            <person name="Grabherr M."/>
            <person name="Kleber M."/>
            <person name="Mauceli E."/>
            <person name="MacCallum I."/>
        </authorList>
    </citation>
    <scope>NUCLEOTIDE SEQUENCE [LARGE SCALE GENOMIC DNA]</scope>
    <source>
        <strain evidence="3">Tucson 14030-0811.24</strain>
    </source>
</reference>
<feature type="region of interest" description="Disordered" evidence="1">
    <location>
        <begin position="591"/>
        <end position="620"/>
    </location>
</feature>
<protein>
    <submittedName>
        <fullName evidence="2">Uncharacterized protein</fullName>
    </submittedName>
</protein>
<dbReference type="HOGENOM" id="CLU_315528_0_0_1"/>
<evidence type="ECO:0000256" key="1">
    <source>
        <dbReference type="SAM" id="MobiDB-lite"/>
    </source>
</evidence>
<feature type="compositionally biased region" description="Basic and acidic residues" evidence="1">
    <location>
        <begin position="7"/>
        <end position="25"/>
    </location>
</feature>
<dbReference type="PANTHER" id="PTHR43684:SF13">
    <property type="entry name" value="CHROMODOMAIN Y-LIKE PROTEIN"/>
    <property type="match status" value="1"/>
</dbReference>
<feature type="region of interest" description="Disordered" evidence="1">
    <location>
        <begin position="323"/>
        <end position="346"/>
    </location>
</feature>
<dbReference type="eggNOG" id="KOG0016">
    <property type="taxonomic scope" value="Eukaryota"/>
</dbReference>
<dbReference type="Proteomes" id="UP000007798">
    <property type="component" value="Unassembled WGS sequence"/>
</dbReference>
<accession>B4N3X1</accession>
<dbReference type="SMR" id="B4N3X1"/>
<feature type="region of interest" description="Disordered" evidence="1">
    <location>
        <begin position="1"/>
        <end position="25"/>
    </location>
</feature>
<dbReference type="OrthoDB" id="6357915at2759"/>
<name>B4N3X1_DROWI</name>
<gene>
    <name evidence="2" type="primary">Dwil\GK25332</name>
    <name evidence="2" type="ORF">Dwil_GK25332</name>
</gene>
<dbReference type="EMBL" id="CH964095">
    <property type="protein sequence ID" value="EDW79326.2"/>
    <property type="molecule type" value="Genomic_DNA"/>
</dbReference>
<evidence type="ECO:0000313" key="3">
    <source>
        <dbReference type="Proteomes" id="UP000007798"/>
    </source>
</evidence>
<sequence length="991" mass="106087">MAQVADSKPETESKTKPLADEKAADFKPENVLVDADADASIEVKSNDAKLNENLDITMDELSSLEQEIAKMHNAQLSEPELEQTLSEELATDSISVSGSLDVKPTANDEQNQTHSGTPLSHQLDKRTTAQSSPGEGRSESTLEDADLIALLKGTDTSLEQAPKEKSNIELPLTEMDVGVTIEGEGQYEIIEIDDDDNANISKAITTTISAPNTTTTTITSSSKLSSKAKASSKISASGSSYGGKVKLSPEQARAVALEQMADLSSHKAARRKEALSQALVLAESMDIISSLKYDWNEYDSGSSDTTTSQHQVGTIKKSSNAAALTKKSQNNDNNETKAAATSPTASTPAVIGNVKVVVKATTTTNTVKEKAKIKGTSSAPPTITVTAEAPAPPGFKRVIKRKIIWDPDAPETQKSFAQYASSSGSNTTKRSATPLSQLAVVGTGAKANANSKVSINSRKEAQATASIGKKPRASTPKEQGQQNKSPTKRSATPNATDSGIMPTTKRRSQTPGTTGTAGSGGPTNGAVKKKKVSEIDRLMGDEGAANMIQAVEHEQREMSGGELSNKPLMRKRAMTITGRAAAAAAAAEVQVAPPKKDSTHSNNATKTTTIKGTAGGSSEFSSVVTPVKSRASDSSWDYVYKQRASEESMIVRRRSNSSYSSNASVSRLSLDNKAGVVLSDDAADTNDPSFKFLKPENKANNSQRTSGVGVDTAHTLANDLKRSTASASGRGKMDLVVFNKLDKVAQLIINTHYSKIGKTYNAQLLHKLSETLSKLAKSNEYNTVLLTVQGQQFCQGIDCQELVAGALEKRRSCASQLASVLKTYLRTLATFPKPLVAGVMGNLKNLGVMQLPLFDYVVSAEDCTFETNYNKLGQLPEGYALWHKHEKVSTQAHGRLFLLGERLGTSDLLTPNSFIDKSCKSRNVNDEALAIAKLISTSSAETYRTLKKLNHINTNTANLTRLEEEFEIITEQWSTANCQANFKRYLSDVNI</sequence>
<dbReference type="CDD" id="cd06558">
    <property type="entry name" value="crotonase-like"/>
    <property type="match status" value="1"/>
</dbReference>
<dbReference type="GO" id="GO:0043035">
    <property type="term" value="F:chromatin insulator sequence binding"/>
    <property type="evidence" value="ECO:0007669"/>
    <property type="project" value="EnsemblMetazoa"/>
</dbReference>
<feature type="region of interest" description="Disordered" evidence="1">
    <location>
        <begin position="449"/>
        <end position="530"/>
    </location>
</feature>
<dbReference type="AlphaFoldDB" id="B4N3X1"/>
<dbReference type="InterPro" id="IPR029045">
    <property type="entry name" value="ClpP/crotonase-like_dom_sf"/>
</dbReference>
<dbReference type="Pfam" id="PF00378">
    <property type="entry name" value="ECH_1"/>
    <property type="match status" value="1"/>
</dbReference>
<feature type="region of interest" description="Disordered" evidence="1">
    <location>
        <begin position="71"/>
        <end position="143"/>
    </location>
</feature>
<proteinExistence type="predicted"/>
<dbReference type="GO" id="GO:1990188">
    <property type="term" value="F:euchromatin binding"/>
    <property type="evidence" value="ECO:0007669"/>
    <property type="project" value="EnsemblMetazoa"/>
</dbReference>